<dbReference type="PANTHER" id="PTHR48081">
    <property type="entry name" value="AB HYDROLASE SUPERFAMILY PROTEIN C4A8.06C"/>
    <property type="match status" value="1"/>
</dbReference>
<dbReference type="GO" id="GO:0016787">
    <property type="term" value="F:hydrolase activity"/>
    <property type="evidence" value="ECO:0007669"/>
    <property type="project" value="UniProtKB-KW"/>
</dbReference>
<keyword evidence="5" id="KW-1185">Reference proteome</keyword>
<evidence type="ECO:0000256" key="1">
    <source>
        <dbReference type="ARBA" id="ARBA00022801"/>
    </source>
</evidence>
<dbReference type="PANTHER" id="PTHR48081:SF6">
    <property type="entry name" value="PEPTIDASE S9 PROLYL OLIGOPEPTIDASE CATALYTIC DOMAIN-CONTAINING PROTEIN"/>
    <property type="match status" value="1"/>
</dbReference>
<sequence>MQIEKIWPNGPKELNGLTETTNGKPTDTPQEALLYIYSPEKNKNNGKAVIFCPGGGYGGLAIDHEGHKFAQWLVNNGYTSIVLKYRLPNGNKNIPLADAQEALKIIRNKADELNIHPQKIGIAGFSAGGHLASTVGTHWSDTSVRPDFMILFYPVISTQKEYAHKGSFTNLLGTNFSESDRKAYSNDKRITPRTPETLLMLSDDDTTVVPMNSILFYEALKKNNVNATMYIFPEGKHGWGFNHQFRYHELMKTLLLDWLGRF</sequence>
<dbReference type="Pfam" id="PF20434">
    <property type="entry name" value="BD-FAE"/>
    <property type="match status" value="1"/>
</dbReference>
<dbReference type="InterPro" id="IPR050300">
    <property type="entry name" value="GDXG_lipolytic_enzyme"/>
</dbReference>
<evidence type="ECO:0000313" key="4">
    <source>
        <dbReference type="EMBL" id="BCI62595.1"/>
    </source>
</evidence>
<organism evidence="4 5">
    <name type="scientific">Coprobacter secundus subsp. similis</name>
    <dbReference type="NCBI Taxonomy" id="2751153"/>
    <lineage>
        <taxon>Bacteria</taxon>
        <taxon>Pseudomonadati</taxon>
        <taxon>Bacteroidota</taxon>
        <taxon>Bacteroidia</taxon>
        <taxon>Bacteroidales</taxon>
        <taxon>Barnesiellaceae</taxon>
        <taxon>Coprobacter</taxon>
    </lineage>
</organism>
<reference evidence="5" key="1">
    <citation type="submission" date="2020-07" db="EMBL/GenBank/DDBJ databases">
        <title>Complete genome sequencing of Coprobacter sp. strain 2CBH44.</title>
        <authorList>
            <person name="Sakamoto M."/>
            <person name="Murakami T."/>
            <person name="Mori H."/>
        </authorList>
    </citation>
    <scope>NUCLEOTIDE SEQUENCE [LARGE SCALE GENOMIC DNA]</scope>
    <source>
        <strain evidence="5">2CBH44</strain>
    </source>
</reference>
<dbReference type="AlphaFoldDB" id="A0A7G1HS86"/>
<dbReference type="Gene3D" id="3.40.50.1820">
    <property type="entry name" value="alpha/beta hydrolase"/>
    <property type="match status" value="1"/>
</dbReference>
<feature type="domain" description="BD-FAE-like" evidence="3">
    <location>
        <begin position="35"/>
        <end position="220"/>
    </location>
</feature>
<evidence type="ECO:0000259" key="3">
    <source>
        <dbReference type="Pfam" id="PF20434"/>
    </source>
</evidence>
<evidence type="ECO:0000313" key="5">
    <source>
        <dbReference type="Proteomes" id="UP000594042"/>
    </source>
</evidence>
<dbReference type="InterPro" id="IPR029058">
    <property type="entry name" value="AB_hydrolase_fold"/>
</dbReference>
<accession>A0A7G1HS86</accession>
<dbReference type="RefSeq" id="WP_021929411.1">
    <property type="nucleotide sequence ID" value="NZ_AP023322.1"/>
</dbReference>
<feature type="compositionally biased region" description="Polar residues" evidence="2">
    <location>
        <begin position="17"/>
        <end position="28"/>
    </location>
</feature>
<feature type="region of interest" description="Disordered" evidence="2">
    <location>
        <begin position="1"/>
        <end position="28"/>
    </location>
</feature>
<dbReference type="EMBL" id="AP023322">
    <property type="protein sequence ID" value="BCI62595.1"/>
    <property type="molecule type" value="Genomic_DNA"/>
</dbReference>
<name>A0A7G1HS86_9BACT</name>
<keyword evidence="1" id="KW-0378">Hydrolase</keyword>
<protein>
    <recommendedName>
        <fullName evidence="3">BD-FAE-like domain-containing protein</fullName>
    </recommendedName>
</protein>
<evidence type="ECO:0000256" key="2">
    <source>
        <dbReference type="SAM" id="MobiDB-lite"/>
    </source>
</evidence>
<dbReference type="Proteomes" id="UP000594042">
    <property type="component" value="Chromosome"/>
</dbReference>
<dbReference type="SUPFAM" id="SSF53474">
    <property type="entry name" value="alpha/beta-Hydrolases"/>
    <property type="match status" value="1"/>
</dbReference>
<dbReference type="InterPro" id="IPR049492">
    <property type="entry name" value="BD-FAE-like_dom"/>
</dbReference>
<proteinExistence type="predicted"/>
<gene>
    <name evidence="4" type="ORF">Cop2CBH44_09480</name>
</gene>
<dbReference type="KEGG" id="copr:Cop2CBH44_09480"/>